<comment type="caution">
    <text evidence="2">The sequence shown here is derived from an EMBL/GenBank/DDBJ whole genome shotgun (WGS) entry which is preliminary data.</text>
</comment>
<reference evidence="2" key="2">
    <citation type="journal article" date="2024" name="Plant">
        <title>Genomic evolution and insights into agronomic trait innovations of Sesamum species.</title>
        <authorList>
            <person name="Miao H."/>
            <person name="Wang L."/>
            <person name="Qu L."/>
            <person name="Liu H."/>
            <person name="Sun Y."/>
            <person name="Le M."/>
            <person name="Wang Q."/>
            <person name="Wei S."/>
            <person name="Zheng Y."/>
            <person name="Lin W."/>
            <person name="Duan Y."/>
            <person name="Cao H."/>
            <person name="Xiong S."/>
            <person name="Wang X."/>
            <person name="Wei L."/>
            <person name="Li C."/>
            <person name="Ma Q."/>
            <person name="Ju M."/>
            <person name="Zhao R."/>
            <person name="Li G."/>
            <person name="Mu C."/>
            <person name="Tian Q."/>
            <person name="Mei H."/>
            <person name="Zhang T."/>
            <person name="Gao T."/>
            <person name="Zhang H."/>
        </authorList>
    </citation>
    <scope>NUCLEOTIDE SEQUENCE</scope>
    <source>
        <strain evidence="2">G02</strain>
    </source>
</reference>
<feature type="compositionally biased region" description="Polar residues" evidence="1">
    <location>
        <begin position="46"/>
        <end position="57"/>
    </location>
</feature>
<reference evidence="2" key="1">
    <citation type="submission" date="2020-06" db="EMBL/GenBank/DDBJ databases">
        <authorList>
            <person name="Li T."/>
            <person name="Hu X."/>
            <person name="Zhang T."/>
            <person name="Song X."/>
            <person name="Zhang H."/>
            <person name="Dai N."/>
            <person name="Sheng W."/>
            <person name="Hou X."/>
            <person name="Wei L."/>
        </authorList>
    </citation>
    <scope>NUCLEOTIDE SEQUENCE</scope>
    <source>
        <strain evidence="2">G02</strain>
        <tissue evidence="2">Leaf</tissue>
    </source>
</reference>
<gene>
    <name evidence="2" type="ORF">Sradi_7247700</name>
</gene>
<proteinExistence type="predicted"/>
<evidence type="ECO:0000313" key="2">
    <source>
        <dbReference type="EMBL" id="KAL0282903.1"/>
    </source>
</evidence>
<dbReference type="AlphaFoldDB" id="A0AAW2IME7"/>
<dbReference type="EMBL" id="JACGWJ010001353">
    <property type="protein sequence ID" value="KAL0282903.1"/>
    <property type="molecule type" value="Genomic_DNA"/>
</dbReference>
<protein>
    <submittedName>
        <fullName evidence="2">Uncharacterized protein</fullName>
    </submittedName>
</protein>
<feature type="region of interest" description="Disordered" evidence="1">
    <location>
        <begin position="38"/>
        <end position="57"/>
    </location>
</feature>
<evidence type="ECO:0000256" key="1">
    <source>
        <dbReference type="SAM" id="MobiDB-lite"/>
    </source>
</evidence>
<sequence>MAGAANLVCNNSRPSGLDKGKGIALHNAYGALATLSAEENDAQLPGPNQCSPTDGGS</sequence>
<organism evidence="2">
    <name type="scientific">Sesamum radiatum</name>
    <name type="common">Black benniseed</name>
    <dbReference type="NCBI Taxonomy" id="300843"/>
    <lineage>
        <taxon>Eukaryota</taxon>
        <taxon>Viridiplantae</taxon>
        <taxon>Streptophyta</taxon>
        <taxon>Embryophyta</taxon>
        <taxon>Tracheophyta</taxon>
        <taxon>Spermatophyta</taxon>
        <taxon>Magnoliopsida</taxon>
        <taxon>eudicotyledons</taxon>
        <taxon>Gunneridae</taxon>
        <taxon>Pentapetalae</taxon>
        <taxon>asterids</taxon>
        <taxon>lamiids</taxon>
        <taxon>Lamiales</taxon>
        <taxon>Pedaliaceae</taxon>
        <taxon>Sesamum</taxon>
    </lineage>
</organism>
<accession>A0AAW2IME7</accession>
<name>A0AAW2IME7_SESRA</name>